<evidence type="ECO:0000313" key="8">
    <source>
        <dbReference type="Proteomes" id="UP001529421"/>
    </source>
</evidence>
<evidence type="ECO:0000256" key="2">
    <source>
        <dbReference type="ARBA" id="ARBA00022692"/>
    </source>
</evidence>
<evidence type="ECO:0000256" key="5">
    <source>
        <dbReference type="SAM" id="Phobius"/>
    </source>
</evidence>
<comment type="subcellular location">
    <subcellularLocation>
        <location evidence="1">Membrane</location>
        <topology evidence="1">Multi-pass membrane protein</topology>
    </subcellularLocation>
</comment>
<dbReference type="Proteomes" id="UP001529421">
    <property type="component" value="Unassembled WGS sequence"/>
</dbReference>
<protein>
    <submittedName>
        <fullName evidence="7">ABC transporter permease</fullName>
    </submittedName>
</protein>
<keyword evidence="3 5" id="KW-1133">Transmembrane helix</keyword>
<evidence type="ECO:0000256" key="3">
    <source>
        <dbReference type="ARBA" id="ARBA00022989"/>
    </source>
</evidence>
<reference evidence="8" key="1">
    <citation type="submission" date="2023-06" db="EMBL/GenBank/DDBJ databases">
        <title>Identification and characterization of horizontal gene transfer across gut microbiota members of farm animals based on homology search.</title>
        <authorList>
            <person name="Zeman M."/>
            <person name="Kubasova T."/>
            <person name="Jahodarova E."/>
            <person name="Nykrynova M."/>
            <person name="Rychlik I."/>
        </authorList>
    </citation>
    <scope>NUCLEOTIDE SEQUENCE [LARGE SCALE GENOMIC DNA]</scope>
    <source>
        <strain evidence="8">154_Feed</strain>
    </source>
</reference>
<gene>
    <name evidence="7" type="ORF">QUW28_05750</name>
</gene>
<dbReference type="PANTHER" id="PTHR43027:SF2">
    <property type="entry name" value="TRANSPORT PERMEASE PROTEIN"/>
    <property type="match status" value="1"/>
</dbReference>
<dbReference type="PANTHER" id="PTHR43027">
    <property type="entry name" value="DOXORUBICIN RESISTANCE ABC TRANSPORTER PERMEASE PROTEIN DRRC-RELATED"/>
    <property type="match status" value="1"/>
</dbReference>
<feature type="transmembrane region" description="Helical" evidence="5">
    <location>
        <begin position="254"/>
        <end position="281"/>
    </location>
</feature>
<name>A0ABT7V940_9ACTN</name>
<feature type="transmembrane region" description="Helical" evidence="5">
    <location>
        <begin position="293"/>
        <end position="314"/>
    </location>
</feature>
<accession>A0ABT7V940</accession>
<dbReference type="EMBL" id="JAUDDZ010000006">
    <property type="protein sequence ID" value="MDM8275005.1"/>
    <property type="molecule type" value="Genomic_DNA"/>
</dbReference>
<dbReference type="InterPro" id="IPR052902">
    <property type="entry name" value="ABC-2_transporter"/>
</dbReference>
<keyword evidence="4 5" id="KW-0472">Membrane</keyword>
<organism evidence="7 8">
    <name type="scientific">Enorma phocaeensis</name>
    <dbReference type="NCBI Taxonomy" id="1871019"/>
    <lineage>
        <taxon>Bacteria</taxon>
        <taxon>Bacillati</taxon>
        <taxon>Actinomycetota</taxon>
        <taxon>Coriobacteriia</taxon>
        <taxon>Coriobacteriales</taxon>
        <taxon>Coriobacteriaceae</taxon>
        <taxon>Enorma</taxon>
    </lineage>
</organism>
<evidence type="ECO:0000256" key="4">
    <source>
        <dbReference type="ARBA" id="ARBA00023136"/>
    </source>
</evidence>
<feature type="transmembrane region" description="Helical" evidence="5">
    <location>
        <begin position="326"/>
        <end position="343"/>
    </location>
</feature>
<evidence type="ECO:0000313" key="7">
    <source>
        <dbReference type="EMBL" id="MDM8275005.1"/>
    </source>
</evidence>
<sequence>MLTLIGYNIRSTLRNSTVVIWVVVFPILLATLLMVMLGDMTSNRYLGTIELGVVTDDAFASDEATGLRELLAGLASDGGEVLDAAGGLMESSDSQDEDAPLGLALTGYENDEAARQGLLAGEVEMVVGADADGMPELTVPPSSMNGTEESVVQAVLDRYVQASQAASELAAADPEALSAPEAAMRLARDMAGDDVATEQLDIMRVEPRMATRFYYAVLGFSSIMGSKVAALMVERMRANMSPVGMRMQVSSARPARQLLAALIASWLIVFACLIVALAYMVVVAGVSFAGREALALAACAACALVSCAFGAFVWSLPWPSQTAKDIILTLSALALSLPAGLYGDPAMALSDWLTAHLPWLQTINPVVQATNAFYTLTYYDSLAPFAATLVTLGAMAAVLFGASAFFMRRQRYASL</sequence>
<feature type="domain" description="ABC-2 type transporter transmembrane" evidence="6">
    <location>
        <begin position="19"/>
        <end position="404"/>
    </location>
</feature>
<feature type="transmembrane region" description="Helical" evidence="5">
    <location>
        <begin position="18"/>
        <end position="37"/>
    </location>
</feature>
<dbReference type="InterPro" id="IPR013525">
    <property type="entry name" value="ABC2_TM"/>
</dbReference>
<keyword evidence="8" id="KW-1185">Reference proteome</keyword>
<evidence type="ECO:0000256" key="1">
    <source>
        <dbReference type="ARBA" id="ARBA00004141"/>
    </source>
</evidence>
<evidence type="ECO:0000259" key="6">
    <source>
        <dbReference type="Pfam" id="PF12698"/>
    </source>
</evidence>
<proteinExistence type="predicted"/>
<feature type="transmembrane region" description="Helical" evidence="5">
    <location>
        <begin position="213"/>
        <end position="233"/>
    </location>
</feature>
<keyword evidence="2 5" id="KW-0812">Transmembrane</keyword>
<dbReference type="RefSeq" id="WP_289545088.1">
    <property type="nucleotide sequence ID" value="NZ_JAUDDZ010000006.1"/>
</dbReference>
<comment type="caution">
    <text evidence="7">The sequence shown here is derived from an EMBL/GenBank/DDBJ whole genome shotgun (WGS) entry which is preliminary data.</text>
</comment>
<feature type="transmembrane region" description="Helical" evidence="5">
    <location>
        <begin position="382"/>
        <end position="406"/>
    </location>
</feature>
<dbReference type="Pfam" id="PF12698">
    <property type="entry name" value="ABC2_membrane_3"/>
    <property type="match status" value="1"/>
</dbReference>